<dbReference type="Pfam" id="PF03121">
    <property type="entry name" value="Herpes_UL52"/>
    <property type="match status" value="1"/>
</dbReference>
<evidence type="ECO:0000256" key="1">
    <source>
        <dbReference type="ARBA" id="ARBA00009762"/>
    </source>
</evidence>
<comment type="similarity">
    <text evidence="1">Belongs to the eukaryotic-type primase small subunit family.</text>
</comment>
<keyword evidence="3" id="KW-0239">DNA-directed DNA polymerase</keyword>
<keyword evidence="9" id="KW-1185">Reference proteome</keyword>
<dbReference type="GO" id="GO:0005634">
    <property type="term" value="C:nucleus"/>
    <property type="evidence" value="ECO:0007669"/>
    <property type="project" value="TreeGrafter"/>
</dbReference>
<comment type="caution">
    <text evidence="8">The sequence shown here is derived from an EMBL/GenBank/DDBJ whole genome shotgun (WGS) entry which is preliminary data.</text>
</comment>
<protein>
    <recommendedName>
        <fullName evidence="4">DNA-directed primase/polymerase protein</fullName>
        <ecNumber evidence="6">2.7.7.102</ecNumber>
        <ecNumber evidence="2">2.7.7.7</ecNumber>
    </recommendedName>
</protein>
<evidence type="ECO:0000313" key="8">
    <source>
        <dbReference type="EMBL" id="RMX47488.1"/>
    </source>
</evidence>
<dbReference type="GO" id="GO:0003887">
    <property type="term" value="F:DNA-directed DNA polymerase activity"/>
    <property type="evidence" value="ECO:0007669"/>
    <property type="project" value="UniProtKB-KW"/>
</dbReference>
<dbReference type="Proteomes" id="UP000275408">
    <property type="component" value="Unassembled WGS sequence"/>
</dbReference>
<gene>
    <name evidence="8" type="ORF">pdam_00002197</name>
</gene>
<keyword evidence="3" id="KW-0548">Nucleotidyltransferase</keyword>
<comment type="catalytic activity">
    <reaction evidence="7">
        <text>DNA(n) + a 2'-deoxyribonucleoside 5'-triphosphate = DNA(n+1) + diphosphate</text>
        <dbReference type="Rhea" id="RHEA:22508"/>
        <dbReference type="Rhea" id="RHEA-COMP:17339"/>
        <dbReference type="Rhea" id="RHEA-COMP:17340"/>
        <dbReference type="ChEBI" id="CHEBI:33019"/>
        <dbReference type="ChEBI" id="CHEBI:61560"/>
        <dbReference type="ChEBI" id="CHEBI:173112"/>
        <dbReference type="EC" id="2.7.7.7"/>
    </reaction>
    <physiologicalReaction direction="left-to-right" evidence="7">
        <dbReference type="Rhea" id="RHEA:22509"/>
    </physiologicalReaction>
</comment>
<dbReference type="OMA" id="IHQSPRP"/>
<evidence type="ECO:0000256" key="6">
    <source>
        <dbReference type="ARBA" id="ARBA00044768"/>
    </source>
</evidence>
<evidence type="ECO:0000256" key="5">
    <source>
        <dbReference type="ARBA" id="ARBA00044677"/>
    </source>
</evidence>
<accession>A0A3M6U1X3</accession>
<proteinExistence type="inferred from homology"/>
<dbReference type="PANTHER" id="PTHR31399:SF0">
    <property type="entry name" value="DNA-DIRECTED PRIMASE_POLYMERASE PROTEIN"/>
    <property type="match status" value="1"/>
</dbReference>
<dbReference type="GO" id="GO:0006264">
    <property type="term" value="P:mitochondrial DNA replication"/>
    <property type="evidence" value="ECO:0007669"/>
    <property type="project" value="TreeGrafter"/>
</dbReference>
<dbReference type="GO" id="GO:0042276">
    <property type="term" value="P:error-prone translesion synthesis"/>
    <property type="evidence" value="ECO:0007669"/>
    <property type="project" value="InterPro"/>
</dbReference>
<evidence type="ECO:0000256" key="7">
    <source>
        <dbReference type="ARBA" id="ARBA00047303"/>
    </source>
</evidence>
<keyword evidence="3" id="KW-0808">Transferase</keyword>
<organism evidence="8 9">
    <name type="scientific">Pocillopora damicornis</name>
    <name type="common">Cauliflower coral</name>
    <name type="synonym">Millepora damicornis</name>
    <dbReference type="NCBI Taxonomy" id="46731"/>
    <lineage>
        <taxon>Eukaryota</taxon>
        <taxon>Metazoa</taxon>
        <taxon>Cnidaria</taxon>
        <taxon>Anthozoa</taxon>
        <taxon>Hexacorallia</taxon>
        <taxon>Scleractinia</taxon>
        <taxon>Astrocoeniina</taxon>
        <taxon>Pocilloporidae</taxon>
        <taxon>Pocillopora</taxon>
    </lineage>
</organism>
<evidence type="ECO:0000313" key="9">
    <source>
        <dbReference type="Proteomes" id="UP000275408"/>
    </source>
</evidence>
<sequence length="710" mass="81334">MAEISITTRAFYGNNSKRLNKAWQQKMNKLEKCAREFEDNPILLKRQRINDPPPIFKTFPRQQMAFDYLKTCQEDVHVFAKEKDCHGKRGYIVATLPYFWHKYTRICSSEDRNYYEVIPEGAACRLYFDLEFKTEFNPLKDGASMVDIFIKYVCHHLKNMYGVDCDRKFIIDLDSSTSSKFSRHLIFHLPGAVFKDNIHAGNFVRHICTLLEMKLRVGTEFSVNKDMGFTCNSHQPTMSGSEVSTGNAPVPENAEKICEEKELESLTSVSLQELRELVVKDGKGEVGIFCDQGVYTKNRNFRIFKSTKIGKDSHLILSSQNTYEPSFKDAKGSFSKDPEYLLFLDSLVSNVSMQVGGKDVKVLTCGNCEKSCKRSSRMDARDSSSPSQHGYEHSPYPEIDNFILSVLNKGGVQGQIRRWVYFPQGKLVTYDVINNRWCENIGRAHKSNNVMIVADLRLGVYYQKCHDPDCRRIDYRSPEKPIPQEINPLSSCEFDEFLTDDFDDQELCKLLSECEQKPNDSGNDEVEEILNTNENNMNKNCVSRTKQDVTQFDISGYVTQHQVSDCDYDNDLDDELLLELQIPEHFYDNKDAVSHTKSLKDHSKYILQSCHDNDNYTNEILKLLHGESNQTKLSETAAMDLSSNYVICQDETHARMNGKCMCSGVLPENNCADDVRVKFLTNEEVSEWLDEESLDDLELSLAAEEAESTA</sequence>
<dbReference type="GO" id="GO:0005759">
    <property type="term" value="C:mitochondrial matrix"/>
    <property type="evidence" value="ECO:0007669"/>
    <property type="project" value="TreeGrafter"/>
</dbReference>
<dbReference type="STRING" id="46731.A0A3M6U1X3"/>
<dbReference type="OrthoDB" id="5988181at2759"/>
<evidence type="ECO:0000256" key="4">
    <source>
        <dbReference type="ARBA" id="ARBA00026139"/>
    </source>
</evidence>
<dbReference type="PANTHER" id="PTHR31399">
    <property type="entry name" value="DNA-DIRECTED PRIMASE / POLYMERASE PROTEIN"/>
    <property type="match status" value="1"/>
</dbReference>
<dbReference type="EC" id="2.7.7.7" evidence="2"/>
<dbReference type="AlphaFoldDB" id="A0A3M6U1X3"/>
<comment type="catalytic activity">
    <reaction evidence="5">
        <text>ssDNA + n NTP = ssDNA/pppN(pN)n-1 hybrid + (n-1) diphosphate.</text>
        <dbReference type="EC" id="2.7.7.102"/>
    </reaction>
</comment>
<dbReference type="GO" id="GO:0009411">
    <property type="term" value="P:response to UV"/>
    <property type="evidence" value="ECO:0007669"/>
    <property type="project" value="TreeGrafter"/>
</dbReference>
<dbReference type="GO" id="GO:0003682">
    <property type="term" value="F:chromatin binding"/>
    <property type="evidence" value="ECO:0007669"/>
    <property type="project" value="TreeGrafter"/>
</dbReference>
<dbReference type="GO" id="GO:0031297">
    <property type="term" value="P:replication fork processing"/>
    <property type="evidence" value="ECO:0007669"/>
    <property type="project" value="TreeGrafter"/>
</dbReference>
<reference evidence="8 9" key="1">
    <citation type="journal article" date="2018" name="Sci. Rep.">
        <title>Comparative analysis of the Pocillopora damicornis genome highlights role of immune system in coral evolution.</title>
        <authorList>
            <person name="Cunning R."/>
            <person name="Bay R.A."/>
            <person name="Gillette P."/>
            <person name="Baker A.C."/>
            <person name="Traylor-Knowles N."/>
        </authorList>
    </citation>
    <scope>NUCLEOTIDE SEQUENCE [LARGE SCALE GENOMIC DNA]</scope>
    <source>
        <strain evidence="8">RSMAS</strain>
        <tissue evidence="8">Whole animal</tissue>
    </source>
</reference>
<name>A0A3M6U1X3_POCDA</name>
<evidence type="ECO:0000256" key="3">
    <source>
        <dbReference type="ARBA" id="ARBA00022932"/>
    </source>
</evidence>
<dbReference type="EMBL" id="RCHS01002416">
    <property type="protein sequence ID" value="RMX47488.1"/>
    <property type="molecule type" value="Genomic_DNA"/>
</dbReference>
<dbReference type="EC" id="2.7.7.102" evidence="6"/>
<dbReference type="InterPro" id="IPR044917">
    <property type="entry name" value="PRIMPOL"/>
</dbReference>
<evidence type="ECO:0000256" key="2">
    <source>
        <dbReference type="ARBA" id="ARBA00012417"/>
    </source>
</evidence>